<dbReference type="InterPro" id="IPR017900">
    <property type="entry name" value="4Fe4S_Fe_S_CS"/>
</dbReference>
<evidence type="ECO:0000256" key="2">
    <source>
        <dbReference type="ARBA" id="ARBA00022448"/>
    </source>
</evidence>
<proteinExistence type="predicted"/>
<keyword evidence="4" id="KW-0479">Metal-binding</keyword>
<dbReference type="PROSITE" id="PS51379">
    <property type="entry name" value="4FE4S_FER_2"/>
    <property type="match status" value="1"/>
</dbReference>
<dbReference type="RefSeq" id="WP_011471494.1">
    <property type="nucleotide sequence ID" value="NC_007925.1"/>
</dbReference>
<gene>
    <name evidence="9" type="ordered locus">RPC_1024</name>
</gene>
<evidence type="ECO:0000256" key="3">
    <source>
        <dbReference type="ARBA" id="ARBA00022485"/>
    </source>
</evidence>
<name>Q21AJ7_RHOPB</name>
<keyword evidence="7" id="KW-0411">Iron-sulfur</keyword>
<dbReference type="EMBL" id="CP000301">
    <property type="protein sequence ID" value="ABD86589.1"/>
    <property type="molecule type" value="Genomic_DNA"/>
</dbReference>
<dbReference type="OrthoDB" id="9803397at2"/>
<dbReference type="STRING" id="316056.RPC_1024"/>
<dbReference type="InterPro" id="IPR047927">
    <property type="entry name" value="YfhL-like"/>
</dbReference>
<dbReference type="GO" id="GO:0051539">
    <property type="term" value="F:4 iron, 4 sulfur cluster binding"/>
    <property type="evidence" value="ECO:0007669"/>
    <property type="project" value="UniProtKB-KW"/>
</dbReference>
<evidence type="ECO:0000256" key="4">
    <source>
        <dbReference type="ARBA" id="ARBA00022723"/>
    </source>
</evidence>
<protein>
    <submittedName>
        <fullName evidence="9">4Fe-4S ferredoxin, iron-sulfur binding</fullName>
    </submittedName>
</protein>
<dbReference type="KEGG" id="rpc:RPC_1024"/>
<feature type="domain" description="4Fe-4S ferredoxin-type" evidence="8">
    <location>
        <begin position="1"/>
        <end position="29"/>
    </location>
</feature>
<dbReference type="AlphaFoldDB" id="Q21AJ7"/>
<keyword evidence="5" id="KW-0249">Electron transport</keyword>
<dbReference type="PROSITE" id="PS00198">
    <property type="entry name" value="4FE4S_FER_1"/>
    <property type="match status" value="1"/>
</dbReference>
<comment type="cofactor">
    <cofactor evidence="1">
        <name>[4Fe-4S] cluster</name>
        <dbReference type="ChEBI" id="CHEBI:49883"/>
    </cofactor>
</comment>
<evidence type="ECO:0000259" key="8">
    <source>
        <dbReference type="PROSITE" id="PS51379"/>
    </source>
</evidence>
<evidence type="ECO:0000313" key="9">
    <source>
        <dbReference type="EMBL" id="ABD86589.1"/>
    </source>
</evidence>
<dbReference type="NCBIfam" id="NF033683">
    <property type="entry name" value="di_4Fe-4S_YfhL"/>
    <property type="match status" value="1"/>
</dbReference>
<dbReference type="FunFam" id="3.30.70.20:FF:000045">
    <property type="entry name" value="Ferredoxin, 4Fe-4S"/>
    <property type="match status" value="1"/>
</dbReference>
<keyword evidence="6" id="KW-0408">Iron</keyword>
<evidence type="ECO:0000256" key="7">
    <source>
        <dbReference type="ARBA" id="ARBA00023014"/>
    </source>
</evidence>
<evidence type="ECO:0000256" key="5">
    <source>
        <dbReference type="ARBA" id="ARBA00022982"/>
    </source>
</evidence>
<keyword evidence="3" id="KW-0004">4Fe-4S</keyword>
<evidence type="ECO:0000256" key="1">
    <source>
        <dbReference type="ARBA" id="ARBA00001966"/>
    </source>
</evidence>
<evidence type="ECO:0000256" key="6">
    <source>
        <dbReference type="ARBA" id="ARBA00023004"/>
    </source>
</evidence>
<dbReference type="HOGENOM" id="CLU_139698_11_0_5"/>
<keyword evidence="2" id="KW-0813">Transport</keyword>
<reference evidence="9" key="1">
    <citation type="submission" date="2006-03" db="EMBL/GenBank/DDBJ databases">
        <title>Complete sequence of Rhodopseudomonas palustris BisB18.</title>
        <authorList>
            <consortium name="US DOE Joint Genome Institute"/>
            <person name="Copeland A."/>
            <person name="Lucas S."/>
            <person name="Lapidus A."/>
            <person name="Barry K."/>
            <person name="Detter J.C."/>
            <person name="Glavina del Rio T."/>
            <person name="Hammon N."/>
            <person name="Israni S."/>
            <person name="Dalin E."/>
            <person name="Tice H."/>
            <person name="Pitluck S."/>
            <person name="Chain P."/>
            <person name="Malfatti S."/>
            <person name="Shin M."/>
            <person name="Vergez L."/>
            <person name="Schmutz J."/>
            <person name="Larimer F."/>
            <person name="Land M."/>
            <person name="Hauser L."/>
            <person name="Pelletier D.A."/>
            <person name="Kyrpides N."/>
            <person name="Anderson I."/>
            <person name="Oda Y."/>
            <person name="Harwood C.S."/>
            <person name="Richardson P."/>
        </authorList>
    </citation>
    <scope>NUCLEOTIDE SEQUENCE [LARGE SCALE GENOMIC DNA]</scope>
    <source>
        <strain evidence="9">BisB18</strain>
    </source>
</reference>
<organism evidence="9">
    <name type="scientific">Rhodopseudomonas palustris (strain BisB18)</name>
    <dbReference type="NCBI Taxonomy" id="316056"/>
    <lineage>
        <taxon>Bacteria</taxon>
        <taxon>Pseudomonadati</taxon>
        <taxon>Pseudomonadota</taxon>
        <taxon>Alphaproteobacteria</taxon>
        <taxon>Hyphomicrobiales</taxon>
        <taxon>Nitrobacteraceae</taxon>
        <taxon>Rhodopseudomonas</taxon>
    </lineage>
</organism>
<dbReference type="eggNOG" id="COG1145">
    <property type="taxonomic scope" value="Bacteria"/>
</dbReference>
<dbReference type="Pfam" id="PF00037">
    <property type="entry name" value="Fer4"/>
    <property type="match status" value="1"/>
</dbReference>
<dbReference type="Gene3D" id="3.30.70.20">
    <property type="match status" value="1"/>
</dbReference>
<dbReference type="GO" id="GO:0046872">
    <property type="term" value="F:metal ion binding"/>
    <property type="evidence" value="ECO:0007669"/>
    <property type="project" value="UniProtKB-KW"/>
</dbReference>
<accession>Q21AJ7</accession>
<dbReference type="SUPFAM" id="SSF54862">
    <property type="entry name" value="4Fe-4S ferredoxins"/>
    <property type="match status" value="1"/>
</dbReference>
<dbReference type="InterPro" id="IPR017896">
    <property type="entry name" value="4Fe4S_Fe-S-bd"/>
</dbReference>
<sequence>MALMINEDCTACDACRPVCPNEAIAAGDPMFVIDALRCTECVGAEDEPQCRLVCPADCIVANLDWSETPEELQTKYDQLHG</sequence>